<feature type="region of interest" description="Disordered" evidence="1">
    <location>
        <begin position="396"/>
        <end position="436"/>
    </location>
</feature>
<feature type="non-terminal residue" evidence="2">
    <location>
        <position position="436"/>
    </location>
</feature>
<feature type="compositionally biased region" description="Polar residues" evidence="1">
    <location>
        <begin position="100"/>
        <end position="115"/>
    </location>
</feature>
<comment type="caution">
    <text evidence="2">The sequence shown here is derived from an EMBL/GenBank/DDBJ whole genome shotgun (WGS) entry which is preliminary data.</text>
</comment>
<dbReference type="EMBL" id="AGNL01016888">
    <property type="protein sequence ID" value="EJK64771.1"/>
    <property type="molecule type" value="Genomic_DNA"/>
</dbReference>
<proteinExistence type="predicted"/>
<accession>K0SUT2</accession>
<feature type="compositionally biased region" description="Basic and acidic residues" evidence="1">
    <location>
        <begin position="123"/>
        <end position="134"/>
    </location>
</feature>
<evidence type="ECO:0000313" key="2">
    <source>
        <dbReference type="EMBL" id="EJK64771.1"/>
    </source>
</evidence>
<reference evidence="2 3" key="1">
    <citation type="journal article" date="2012" name="Genome Biol.">
        <title>Genome and low-iron response of an oceanic diatom adapted to chronic iron limitation.</title>
        <authorList>
            <person name="Lommer M."/>
            <person name="Specht M."/>
            <person name="Roy A.S."/>
            <person name="Kraemer L."/>
            <person name="Andreson R."/>
            <person name="Gutowska M.A."/>
            <person name="Wolf J."/>
            <person name="Bergner S.V."/>
            <person name="Schilhabel M.B."/>
            <person name="Klostermeier U.C."/>
            <person name="Beiko R.G."/>
            <person name="Rosenstiel P."/>
            <person name="Hippler M."/>
            <person name="Laroche J."/>
        </authorList>
    </citation>
    <scope>NUCLEOTIDE SEQUENCE [LARGE SCALE GENOMIC DNA]</scope>
    <source>
        <strain evidence="2 3">CCMP1005</strain>
    </source>
</reference>
<sequence length="436" mass="47871">MSKRSATPPKSPPKGGGDGKPPALTPFNMKSGGGVRRRVAARRPSSPDSSSSESEGEVTAKDDTASYDDEGSLDLSIGGIGIDTDLSEFTAVRSARSRNDSFSIMSIESLQSTGVSDADETEAEKKEEGRERGSARSSMSISTGASDGKPKASEEALEEGDLLQAAMKEADKKRSEEEDAKMWEDIDAVPKSADQHGRPRRSCRSRSRSLSLSYADSEDESDIGKKKQQKQGKKKKDDDEEYKGSDEDESSRTTGTGARGRSRKKKGSRGEESLHVPGEKSSKKKATSSKLYYMCRNKKEIQEGMNDVYQIARTYGPNARLLEDGGEGFASRKVKLNGGIFYPGESKPISMEDLVEKGLKKQTGWTYQNLQEDMAKQLGSNVATLERAKKKTQSLWVNNQLKTQNQEGPNQRQSEVMLASRVETEHSENQSWEEFS</sequence>
<dbReference type="Proteomes" id="UP000266841">
    <property type="component" value="Unassembled WGS sequence"/>
</dbReference>
<name>K0SUT2_THAOC</name>
<feature type="compositionally biased region" description="Basic and acidic residues" evidence="1">
    <location>
        <begin position="168"/>
        <end position="184"/>
    </location>
</feature>
<evidence type="ECO:0000256" key="1">
    <source>
        <dbReference type="SAM" id="MobiDB-lite"/>
    </source>
</evidence>
<feature type="region of interest" description="Disordered" evidence="1">
    <location>
        <begin position="93"/>
        <end position="289"/>
    </location>
</feature>
<dbReference type="eggNOG" id="ENOG502QYP4">
    <property type="taxonomic scope" value="Eukaryota"/>
</dbReference>
<evidence type="ECO:0000313" key="3">
    <source>
        <dbReference type="Proteomes" id="UP000266841"/>
    </source>
</evidence>
<organism evidence="2 3">
    <name type="scientific">Thalassiosira oceanica</name>
    <name type="common">Marine diatom</name>
    <dbReference type="NCBI Taxonomy" id="159749"/>
    <lineage>
        <taxon>Eukaryota</taxon>
        <taxon>Sar</taxon>
        <taxon>Stramenopiles</taxon>
        <taxon>Ochrophyta</taxon>
        <taxon>Bacillariophyta</taxon>
        <taxon>Coscinodiscophyceae</taxon>
        <taxon>Thalassiosirophycidae</taxon>
        <taxon>Thalassiosirales</taxon>
        <taxon>Thalassiosiraceae</taxon>
        <taxon>Thalassiosira</taxon>
    </lineage>
</organism>
<feature type="compositionally biased region" description="Polar residues" evidence="1">
    <location>
        <begin position="396"/>
        <end position="414"/>
    </location>
</feature>
<feature type="compositionally biased region" description="Basic and acidic residues" evidence="1">
    <location>
        <begin position="268"/>
        <end position="281"/>
    </location>
</feature>
<gene>
    <name evidence="2" type="ORF">THAOC_14461</name>
</gene>
<protein>
    <submittedName>
        <fullName evidence="2">Uncharacterized protein</fullName>
    </submittedName>
</protein>
<feature type="compositionally biased region" description="Acidic residues" evidence="1">
    <location>
        <begin position="238"/>
        <end position="249"/>
    </location>
</feature>
<dbReference type="AlphaFoldDB" id="K0SUT2"/>
<feature type="compositionally biased region" description="Basic residues" evidence="1">
    <location>
        <begin position="198"/>
        <end position="207"/>
    </location>
</feature>
<feature type="compositionally biased region" description="Low complexity" evidence="1">
    <location>
        <begin position="42"/>
        <end position="53"/>
    </location>
</feature>
<feature type="region of interest" description="Disordered" evidence="1">
    <location>
        <begin position="1"/>
        <end position="81"/>
    </location>
</feature>
<keyword evidence="3" id="KW-1185">Reference proteome</keyword>